<feature type="compositionally biased region" description="Basic residues" evidence="1">
    <location>
        <begin position="268"/>
        <end position="278"/>
    </location>
</feature>
<organism evidence="2 3">
    <name type="scientific">Panicum virgatum</name>
    <name type="common">Blackwell switchgrass</name>
    <dbReference type="NCBI Taxonomy" id="38727"/>
    <lineage>
        <taxon>Eukaryota</taxon>
        <taxon>Viridiplantae</taxon>
        <taxon>Streptophyta</taxon>
        <taxon>Embryophyta</taxon>
        <taxon>Tracheophyta</taxon>
        <taxon>Spermatophyta</taxon>
        <taxon>Magnoliopsida</taxon>
        <taxon>Liliopsida</taxon>
        <taxon>Poales</taxon>
        <taxon>Poaceae</taxon>
        <taxon>PACMAD clade</taxon>
        <taxon>Panicoideae</taxon>
        <taxon>Panicodae</taxon>
        <taxon>Paniceae</taxon>
        <taxon>Panicinae</taxon>
        <taxon>Panicum</taxon>
        <taxon>Panicum sect. Hiantes</taxon>
    </lineage>
</organism>
<sequence>MIMLCTSLCRALWAPTPSLPACLRRRLGGQSAQLRHGRRRRTTLTRPGFDYYSCSFLTIWISLLSRRRPPVLPLPRPRFSGADERLLEPPLHPVPAAVAHLPLQVAAVALEHARSHVEPELHQEQEVQLQRAQLRRAQPADRREVGVLVVAVLHELGRHEDGRGEQALRVGAHDADAGVPAPEPVQVRVRHHVHLRRDVRVPGEALQERAQAHVQLRAAVERPHPPPRRLRRLAAVASRCRLAVAPGSQGPLVAGDVPLQDGRQHRDHDRRRQRRRRAVVAARERERVRRQLTRRHFSGGGHDSRGSVNQLASCALGHTRLHRTALPLQAREAMATYTRTRRRRVVGAGKL</sequence>
<name>A0A8T0Q3G6_PANVG</name>
<accession>A0A8T0Q3G6</accession>
<feature type="region of interest" description="Disordered" evidence="1">
    <location>
        <begin position="247"/>
        <end position="308"/>
    </location>
</feature>
<dbReference type="Proteomes" id="UP000823388">
    <property type="component" value="Chromosome 7N"/>
</dbReference>
<proteinExistence type="predicted"/>
<keyword evidence="3" id="KW-1185">Reference proteome</keyword>
<evidence type="ECO:0000256" key="1">
    <source>
        <dbReference type="SAM" id="MobiDB-lite"/>
    </source>
</evidence>
<reference evidence="2" key="1">
    <citation type="submission" date="2020-05" db="EMBL/GenBank/DDBJ databases">
        <title>WGS assembly of Panicum virgatum.</title>
        <authorList>
            <person name="Lovell J.T."/>
            <person name="Jenkins J."/>
            <person name="Shu S."/>
            <person name="Juenger T.E."/>
            <person name="Schmutz J."/>
        </authorList>
    </citation>
    <scope>NUCLEOTIDE SEQUENCE</scope>
    <source>
        <strain evidence="2">AP13</strain>
    </source>
</reference>
<comment type="caution">
    <text evidence="2">The sequence shown here is derived from an EMBL/GenBank/DDBJ whole genome shotgun (WGS) entry which is preliminary data.</text>
</comment>
<dbReference type="EMBL" id="CM029050">
    <property type="protein sequence ID" value="KAG2567875.1"/>
    <property type="molecule type" value="Genomic_DNA"/>
</dbReference>
<gene>
    <name evidence="2" type="ORF">PVAP13_7NG316524</name>
</gene>
<evidence type="ECO:0000313" key="3">
    <source>
        <dbReference type="Proteomes" id="UP000823388"/>
    </source>
</evidence>
<dbReference type="AlphaFoldDB" id="A0A8T0Q3G6"/>
<protein>
    <submittedName>
        <fullName evidence="2">Uncharacterized protein</fullName>
    </submittedName>
</protein>
<evidence type="ECO:0000313" key="2">
    <source>
        <dbReference type="EMBL" id="KAG2567875.1"/>
    </source>
</evidence>